<accession>A0A8I6SBR2</accession>
<keyword evidence="4" id="KW-1185">Reference proteome</keyword>
<organism evidence="3 4">
    <name type="scientific">Cimex lectularius</name>
    <name type="common">Bed bug</name>
    <name type="synonym">Acanthia lectularia</name>
    <dbReference type="NCBI Taxonomy" id="79782"/>
    <lineage>
        <taxon>Eukaryota</taxon>
        <taxon>Metazoa</taxon>
        <taxon>Ecdysozoa</taxon>
        <taxon>Arthropoda</taxon>
        <taxon>Hexapoda</taxon>
        <taxon>Insecta</taxon>
        <taxon>Pterygota</taxon>
        <taxon>Neoptera</taxon>
        <taxon>Paraneoptera</taxon>
        <taxon>Hemiptera</taxon>
        <taxon>Heteroptera</taxon>
        <taxon>Panheteroptera</taxon>
        <taxon>Cimicomorpha</taxon>
        <taxon>Cimicidae</taxon>
        <taxon>Cimex</taxon>
    </lineage>
</organism>
<feature type="coiled-coil region" evidence="1">
    <location>
        <begin position="514"/>
        <end position="541"/>
    </location>
</feature>
<evidence type="ECO:0000256" key="2">
    <source>
        <dbReference type="SAM" id="MobiDB-lite"/>
    </source>
</evidence>
<dbReference type="RefSeq" id="XP_014256883.1">
    <property type="nucleotide sequence ID" value="XM_014401397.1"/>
</dbReference>
<dbReference type="EnsemblMetazoa" id="XM_014401397.1">
    <property type="protein sequence ID" value="XP_014256883.1"/>
    <property type="gene ID" value="LOC106670802"/>
</dbReference>
<dbReference type="KEGG" id="clec:106670802"/>
<proteinExistence type="predicted"/>
<feature type="region of interest" description="Disordered" evidence="2">
    <location>
        <begin position="50"/>
        <end position="69"/>
    </location>
</feature>
<dbReference type="Proteomes" id="UP000494040">
    <property type="component" value="Unassembled WGS sequence"/>
</dbReference>
<name>A0A8I6SBR2_CIMLE</name>
<protein>
    <submittedName>
        <fullName evidence="3">Uncharacterized protein</fullName>
    </submittedName>
</protein>
<evidence type="ECO:0000256" key="1">
    <source>
        <dbReference type="SAM" id="Coils"/>
    </source>
</evidence>
<evidence type="ECO:0000313" key="3">
    <source>
        <dbReference type="EnsemblMetazoa" id="XP_014256883.1"/>
    </source>
</evidence>
<feature type="compositionally biased region" description="Polar residues" evidence="2">
    <location>
        <begin position="52"/>
        <end position="62"/>
    </location>
</feature>
<dbReference type="GeneID" id="106670802"/>
<evidence type="ECO:0000313" key="4">
    <source>
        <dbReference type="Proteomes" id="UP000494040"/>
    </source>
</evidence>
<dbReference type="AlphaFoldDB" id="A0A8I6SBR2"/>
<dbReference type="OrthoDB" id="10600939at2759"/>
<sequence length="797" mass="90011">MLEKIARTRLLGHLPVVEKARTLCLLRPLRMQTCDTIPMKRYTVLDPETAMPTPSESSQSGELFQGGNCARRSRTEGRDCLKVRVLSTRPKDESPRTVRSFNFLICPRKPYRRAPSPIYDSVRFISCNPRTSASQKYDIMNHYTVKGQPRAAALPCPGVHGQGSGYRRINEGTTPEVKWGCDEYRSGCTTRDWCRDKDCSSGTVLPRGKRKNFIRVKVNMKEIEPPPEGNEVKRWKPTRIFKTRPTGYVKPAEVEGHNCEACTMNCVAVKDADVLPKPISKEPETCEKKWVMPPAVLPEPAEPDIPKVRIFPDKPDLPTKIEDQVPSEKCYNLPEQVPDVIENGFVNFSKTKPNMQSDKCQNSTGCQEKKSCPPSPMMSGSYEDCSCCKCNCKQESAAQQSYSQQEPEYSQGQQTITGCQSSQESCCTQGCSPKENNCAQRSNLVLALEKGRCEIERAAQKTQCELDALAKNLAYQKDKAIAALEYNKQRAIQGAQCNVKSIEDNIKYQKEVAHIAINNAVKAAKVNVENLEETLRHKKDLFANTLKYQKDKALHTALTNVKEIETQLKYQKDKAANTIAQAVESTKYHVNEIGKNVQYQKDKAAVNLNNIFTNAKCQINHLEENIKHKKDLVANNVKYHAGKALQTTKCTVDNIEQSIKHKKDLVTSHIKYHTDKTVQNAKCTMNAIDQNIQYHKDRTNVAVNNIKNEVKGMKCRVNQAAQSTVANINYKVKAGVAEQTYRVQYAVAKLNWLLKWQMTKAKYHKDKIAVGVHNMGERVKKEVGELVDFIQKCLRLK</sequence>
<keyword evidence="1" id="KW-0175">Coiled coil</keyword>
<reference evidence="3" key="1">
    <citation type="submission" date="2022-01" db="UniProtKB">
        <authorList>
            <consortium name="EnsemblMetazoa"/>
        </authorList>
    </citation>
    <scope>IDENTIFICATION</scope>
</reference>